<dbReference type="InParanoid" id="L5L385"/>
<organism evidence="2 3">
    <name type="scientific">Pteropus alecto</name>
    <name type="common">Black flying fox</name>
    <dbReference type="NCBI Taxonomy" id="9402"/>
    <lineage>
        <taxon>Eukaryota</taxon>
        <taxon>Metazoa</taxon>
        <taxon>Chordata</taxon>
        <taxon>Craniata</taxon>
        <taxon>Vertebrata</taxon>
        <taxon>Euteleostomi</taxon>
        <taxon>Mammalia</taxon>
        <taxon>Eutheria</taxon>
        <taxon>Laurasiatheria</taxon>
        <taxon>Chiroptera</taxon>
        <taxon>Yinpterochiroptera</taxon>
        <taxon>Pteropodoidea</taxon>
        <taxon>Pteropodidae</taxon>
        <taxon>Pteropodinae</taxon>
        <taxon>Pteropus</taxon>
    </lineage>
</organism>
<protein>
    <submittedName>
        <fullName evidence="2">Uncharacterized protein</fullName>
    </submittedName>
</protein>
<evidence type="ECO:0000313" key="2">
    <source>
        <dbReference type="EMBL" id="ELK17870.1"/>
    </source>
</evidence>
<feature type="region of interest" description="Disordered" evidence="1">
    <location>
        <begin position="46"/>
        <end position="70"/>
    </location>
</feature>
<dbReference type="AlphaFoldDB" id="L5L385"/>
<dbReference type="Proteomes" id="UP000010552">
    <property type="component" value="Unassembled WGS sequence"/>
</dbReference>
<evidence type="ECO:0000256" key="1">
    <source>
        <dbReference type="SAM" id="MobiDB-lite"/>
    </source>
</evidence>
<evidence type="ECO:0000313" key="3">
    <source>
        <dbReference type="Proteomes" id="UP000010552"/>
    </source>
</evidence>
<proteinExistence type="predicted"/>
<keyword evidence="3" id="KW-1185">Reference proteome</keyword>
<accession>L5L385</accession>
<name>L5L385_PTEAL</name>
<dbReference type="EMBL" id="KB030388">
    <property type="protein sequence ID" value="ELK17870.1"/>
    <property type="molecule type" value="Genomic_DNA"/>
</dbReference>
<reference evidence="3" key="1">
    <citation type="journal article" date="2013" name="Science">
        <title>Comparative analysis of bat genomes provides insight into the evolution of flight and immunity.</title>
        <authorList>
            <person name="Zhang G."/>
            <person name="Cowled C."/>
            <person name="Shi Z."/>
            <person name="Huang Z."/>
            <person name="Bishop-Lilly K.A."/>
            <person name="Fang X."/>
            <person name="Wynne J.W."/>
            <person name="Xiong Z."/>
            <person name="Baker M.L."/>
            <person name="Zhao W."/>
            <person name="Tachedjian M."/>
            <person name="Zhu Y."/>
            <person name="Zhou P."/>
            <person name="Jiang X."/>
            <person name="Ng J."/>
            <person name="Yang L."/>
            <person name="Wu L."/>
            <person name="Xiao J."/>
            <person name="Feng Y."/>
            <person name="Chen Y."/>
            <person name="Sun X."/>
            <person name="Zhang Y."/>
            <person name="Marsh G.A."/>
            <person name="Crameri G."/>
            <person name="Broder C.C."/>
            <person name="Frey K.G."/>
            <person name="Wang L.F."/>
            <person name="Wang J."/>
        </authorList>
    </citation>
    <scope>NUCLEOTIDE SEQUENCE [LARGE SCALE GENOMIC DNA]</scope>
</reference>
<sequence length="146" mass="15987">MDPRPQAPSANKTDLIALFDPSPVPDWMDLVPQVLSCNRQVWHSGGQVDPNHGLTGGEHTSQSSSSQMGKEFLLHPSVDKAWEEHPSPLMGVLGISNHGYPARSLLSPGCAHHRAGALGWWEDGEPTELPYSARVRSNVHLMGWRP</sequence>
<gene>
    <name evidence="2" type="ORF">PAL_GLEAN10002453</name>
</gene>
<feature type="compositionally biased region" description="Polar residues" evidence="1">
    <location>
        <begin position="58"/>
        <end position="68"/>
    </location>
</feature>